<dbReference type="InterPro" id="IPR011034">
    <property type="entry name" value="Formyl_transferase-like_C_sf"/>
</dbReference>
<evidence type="ECO:0008006" key="5">
    <source>
        <dbReference type="Google" id="ProtNLM"/>
    </source>
</evidence>
<dbReference type="PANTHER" id="PTHR11138:SF5">
    <property type="entry name" value="METHIONYL-TRNA FORMYLTRANSFERASE, MITOCHONDRIAL"/>
    <property type="match status" value="1"/>
</dbReference>
<keyword evidence="4" id="KW-1185">Reference proteome</keyword>
<sequence>MTSFLVVGDGFAAAKVAAAVASAPGTRLAALACTRPPHQAAAAGRGGVEIVAADLLAQEAGLSRVRRLGADWLLCINATVLLPAPLLALFGGGALNCHPGPLPEYAGLNAHQWAIRNGETAYGVTVHRMEARVDAGPIVAARRFPIRHDDTGLSLFRRALAEGADLLAALVGRIAAGETLPSVPQDLSRRRLYRRRDAPEGGIDWRWPADLVIRHVRAGNYEPFRSPTYVARMDTPAGCPVEVLRAEPAGPTALAPGSLVALPEQGPVVACGDGLAVRIARARDITGLLDAARWRRHFGLAASLP</sequence>
<reference evidence="3 4" key="1">
    <citation type="submission" date="2021-08" db="EMBL/GenBank/DDBJ databases">
        <title>Caldovatus sediminis gen. nov., sp. nov., a moderately thermophilic bacterium isolated from a hot spring.</title>
        <authorList>
            <person name="Hu C.-J."/>
            <person name="Li W.-J."/>
            <person name="Xian W.-D."/>
        </authorList>
    </citation>
    <scope>NUCLEOTIDE SEQUENCE [LARGE SCALE GENOMIC DNA]</scope>
    <source>
        <strain evidence="3 4">SYSU G05006</strain>
    </source>
</reference>
<dbReference type="InterPro" id="IPR005793">
    <property type="entry name" value="Formyl_trans_C"/>
</dbReference>
<dbReference type="SUPFAM" id="SSF50486">
    <property type="entry name" value="FMT C-terminal domain-like"/>
    <property type="match status" value="1"/>
</dbReference>
<gene>
    <name evidence="3" type="ORF">K1J50_04220</name>
</gene>
<accession>A0ABS7EZM9</accession>
<evidence type="ECO:0000313" key="3">
    <source>
        <dbReference type="EMBL" id="MBW8268684.1"/>
    </source>
</evidence>
<dbReference type="SUPFAM" id="SSF53328">
    <property type="entry name" value="Formyltransferase"/>
    <property type="match status" value="1"/>
</dbReference>
<feature type="domain" description="Formyl transferase C-terminal" evidence="2">
    <location>
        <begin position="200"/>
        <end position="280"/>
    </location>
</feature>
<evidence type="ECO:0000313" key="4">
    <source>
        <dbReference type="Proteomes" id="UP001519924"/>
    </source>
</evidence>
<organism evidence="3 4">
    <name type="scientific">Caldovatus aquaticus</name>
    <dbReference type="NCBI Taxonomy" id="2865671"/>
    <lineage>
        <taxon>Bacteria</taxon>
        <taxon>Pseudomonadati</taxon>
        <taxon>Pseudomonadota</taxon>
        <taxon>Alphaproteobacteria</taxon>
        <taxon>Acetobacterales</taxon>
        <taxon>Roseomonadaceae</taxon>
        <taxon>Caldovatus</taxon>
    </lineage>
</organism>
<dbReference type="CDD" id="cd08369">
    <property type="entry name" value="FMT_core"/>
    <property type="match status" value="1"/>
</dbReference>
<dbReference type="Pfam" id="PF02911">
    <property type="entry name" value="Formyl_trans_C"/>
    <property type="match status" value="1"/>
</dbReference>
<dbReference type="InterPro" id="IPR001555">
    <property type="entry name" value="GART_AS"/>
</dbReference>
<dbReference type="InterPro" id="IPR036477">
    <property type="entry name" value="Formyl_transf_N_sf"/>
</dbReference>
<proteinExistence type="predicted"/>
<dbReference type="Pfam" id="PF00551">
    <property type="entry name" value="Formyl_trans_N"/>
    <property type="match status" value="1"/>
</dbReference>
<dbReference type="Proteomes" id="UP001519924">
    <property type="component" value="Unassembled WGS sequence"/>
</dbReference>
<feature type="domain" description="Formyl transferase N-terminal" evidence="1">
    <location>
        <begin position="36"/>
        <end position="167"/>
    </location>
</feature>
<evidence type="ECO:0000259" key="2">
    <source>
        <dbReference type="Pfam" id="PF02911"/>
    </source>
</evidence>
<dbReference type="RefSeq" id="WP_220116192.1">
    <property type="nucleotide sequence ID" value="NZ_JAHZUY010000006.1"/>
</dbReference>
<protein>
    <recommendedName>
        <fullName evidence="5">Methionyl-tRNA formyltransferase</fullName>
    </recommendedName>
</protein>
<evidence type="ECO:0000259" key="1">
    <source>
        <dbReference type="Pfam" id="PF00551"/>
    </source>
</evidence>
<dbReference type="PANTHER" id="PTHR11138">
    <property type="entry name" value="METHIONYL-TRNA FORMYLTRANSFERASE"/>
    <property type="match status" value="1"/>
</dbReference>
<dbReference type="PROSITE" id="PS00373">
    <property type="entry name" value="GART"/>
    <property type="match status" value="1"/>
</dbReference>
<name>A0ABS7EZM9_9PROT</name>
<comment type="caution">
    <text evidence="3">The sequence shown here is derived from an EMBL/GenBank/DDBJ whole genome shotgun (WGS) entry which is preliminary data.</text>
</comment>
<dbReference type="InterPro" id="IPR002376">
    <property type="entry name" value="Formyl_transf_N"/>
</dbReference>
<dbReference type="EMBL" id="JAHZUY010000006">
    <property type="protein sequence ID" value="MBW8268684.1"/>
    <property type="molecule type" value="Genomic_DNA"/>
</dbReference>
<dbReference type="Gene3D" id="3.40.50.12230">
    <property type="match status" value="1"/>
</dbReference>